<evidence type="ECO:0000313" key="2">
    <source>
        <dbReference type="Proteomes" id="UP000027170"/>
    </source>
</evidence>
<gene>
    <name evidence="1" type="ORF">SALWKB29_1928</name>
</gene>
<organism evidence="1 2">
    <name type="scientific">Snodgrassella communis</name>
    <dbReference type="NCBI Taxonomy" id="2946699"/>
    <lineage>
        <taxon>Bacteria</taxon>
        <taxon>Pseudomonadati</taxon>
        <taxon>Pseudomonadota</taxon>
        <taxon>Betaproteobacteria</taxon>
        <taxon>Neisseriales</taxon>
        <taxon>Neisseriaceae</taxon>
        <taxon>Snodgrassella</taxon>
    </lineage>
</organism>
<keyword evidence="2" id="KW-1185">Reference proteome</keyword>
<proteinExistence type="predicted"/>
<protein>
    <submittedName>
        <fullName evidence="1">Uncharacterized protein</fullName>
    </submittedName>
</protein>
<comment type="caution">
    <text evidence="1">The sequence shown here is derived from an EMBL/GenBank/DDBJ whole genome shotgun (WGS) entry which is preliminary data.</text>
</comment>
<reference evidence="1 2" key="1">
    <citation type="submission" date="2014-03" db="EMBL/GenBank/DDBJ databases">
        <title>The genomes of two eusocial bee gut symbionts.</title>
        <authorList>
            <person name="Kwong W.K."/>
            <person name="Engel P."/>
            <person name="Koch H."/>
            <person name="Moran N.A."/>
        </authorList>
    </citation>
    <scope>NUCLEOTIDE SEQUENCE [LARGE SCALE GENOMIC DNA]</scope>
    <source>
        <strain evidence="2">wkB29</strain>
    </source>
</reference>
<dbReference type="Proteomes" id="UP000027170">
    <property type="component" value="Unassembled WGS sequence"/>
</dbReference>
<accession>A0A836MNE6</accession>
<dbReference type="AlphaFoldDB" id="A0A836MNE6"/>
<evidence type="ECO:0000313" key="1">
    <source>
        <dbReference type="EMBL" id="KDN14026.1"/>
    </source>
</evidence>
<sequence>MIEKYSTSFDGMYVDVLFDWDAPEIKEKIINFVHKKLNYSNNTSLSFKNYLKSFLRLLAEAVCLNSLKMDLKVSLSNLDSDYGIRLNGEDGIFLLSFQTWEIPNRLDFSVVKSQTDDTYDNINAYIDDDIRYLLDEIYENDLGLELEAITKLIG</sequence>
<dbReference type="EMBL" id="JFZV01000012">
    <property type="protein sequence ID" value="KDN14026.1"/>
    <property type="molecule type" value="Genomic_DNA"/>
</dbReference>
<name>A0A836MNE6_9NEIS</name>